<accession>A0A8C4HYQ6</accession>
<dbReference type="RefSeq" id="XP_051266645.1">
    <property type="nucleotide sequence ID" value="XM_051410685.1"/>
</dbReference>
<feature type="signal peptide" evidence="5">
    <location>
        <begin position="1"/>
        <end position="20"/>
    </location>
</feature>
<dbReference type="InterPro" id="IPR001073">
    <property type="entry name" value="C1q_dom"/>
</dbReference>
<feature type="coiled-coil region" evidence="4">
    <location>
        <begin position="48"/>
        <end position="117"/>
    </location>
</feature>
<organism evidence="7 8">
    <name type="scientific">Dicentrarchus labrax</name>
    <name type="common">European seabass</name>
    <name type="synonym">Morone labrax</name>
    <dbReference type="NCBI Taxonomy" id="13489"/>
    <lineage>
        <taxon>Eukaryota</taxon>
        <taxon>Metazoa</taxon>
        <taxon>Chordata</taxon>
        <taxon>Craniata</taxon>
        <taxon>Vertebrata</taxon>
        <taxon>Euteleostomi</taxon>
        <taxon>Actinopterygii</taxon>
        <taxon>Neopterygii</taxon>
        <taxon>Teleostei</taxon>
        <taxon>Neoteleostei</taxon>
        <taxon>Acanthomorphata</taxon>
        <taxon>Eupercaria</taxon>
        <taxon>Moronidae</taxon>
        <taxon>Dicentrarchus</taxon>
    </lineage>
</organism>
<dbReference type="GO" id="GO:0005576">
    <property type="term" value="C:extracellular region"/>
    <property type="evidence" value="ECO:0007669"/>
    <property type="project" value="UniProtKB-SubCell"/>
</dbReference>
<evidence type="ECO:0000313" key="8">
    <source>
        <dbReference type="Proteomes" id="UP000694389"/>
    </source>
</evidence>
<keyword evidence="8" id="KW-1185">Reference proteome</keyword>
<dbReference type="PROSITE" id="PS50871">
    <property type="entry name" value="C1Q"/>
    <property type="match status" value="1"/>
</dbReference>
<dbReference type="PANTHER" id="PTHR22923:SF102">
    <property type="entry name" value="CEREBELLIN 13-RELATED"/>
    <property type="match status" value="1"/>
</dbReference>
<dbReference type="PANTHER" id="PTHR22923">
    <property type="entry name" value="CEREBELLIN-RELATED"/>
    <property type="match status" value="1"/>
</dbReference>
<evidence type="ECO:0000256" key="3">
    <source>
        <dbReference type="ARBA" id="ARBA00022729"/>
    </source>
</evidence>
<name>A0A8C4HYQ6_DICLA</name>
<dbReference type="AlphaFoldDB" id="A0A8C4HYQ6"/>
<keyword evidence="3 5" id="KW-0732">Signal</keyword>
<comment type="subcellular location">
    <subcellularLocation>
        <location evidence="1">Secreted</location>
    </subcellularLocation>
</comment>
<dbReference type="Gene3D" id="2.60.120.40">
    <property type="match status" value="1"/>
</dbReference>
<dbReference type="InterPro" id="IPR050822">
    <property type="entry name" value="Cerebellin_Synaptic_Org"/>
</dbReference>
<evidence type="ECO:0000256" key="2">
    <source>
        <dbReference type="ARBA" id="ARBA00022525"/>
    </source>
</evidence>
<sequence>MRGSVVQIVLVLFFLSSGMAQTPDPSIAAIWNELKMLRGMVHDLGTIVVEQRVELRNLETRVRDTEIQAEEEKSKVLLLTSELGYTLKKVEEQKAELVVTKTKMTELEKENAVLSAELLHVGQRVAASEKDLDNQRGVLSTTEKQIQLQRIIVDDLEKAKTEQETRLNAVDVRMTATEKEAEGQKMEVVTLRADLNSTMTKQQLQNNDIEQLQKETAGKTAFSVGLTGRVGPFNTDTHLKYSKIFTNIGNSYNPTSGMFIAPVRGVYYFRFTAFDYRNGGHFGLHLYCNNQKIMSNWEHNNNEGHLYLSNALTLQLNEGDLVYMQLPSGYSLYDDQDNHNTFSGFLLFSM</sequence>
<dbReference type="Pfam" id="PF00386">
    <property type="entry name" value="C1q"/>
    <property type="match status" value="1"/>
</dbReference>
<dbReference type="OMA" id="PNIWGEV"/>
<evidence type="ECO:0000256" key="5">
    <source>
        <dbReference type="SAM" id="SignalP"/>
    </source>
</evidence>
<evidence type="ECO:0000256" key="4">
    <source>
        <dbReference type="SAM" id="Coils"/>
    </source>
</evidence>
<dbReference type="GeneTree" id="ENSGT00940000163520"/>
<evidence type="ECO:0000313" key="7">
    <source>
        <dbReference type="Ensembl" id="ENSDLAP00005049842.1"/>
    </source>
</evidence>
<dbReference type="GeneID" id="127369388"/>
<feature type="domain" description="C1q" evidence="6">
    <location>
        <begin position="215"/>
        <end position="350"/>
    </location>
</feature>
<reference evidence="7" key="2">
    <citation type="submission" date="2025-09" db="UniProtKB">
        <authorList>
            <consortium name="Ensembl"/>
        </authorList>
    </citation>
    <scope>IDENTIFICATION</scope>
</reference>
<evidence type="ECO:0000259" key="6">
    <source>
        <dbReference type="PROSITE" id="PS50871"/>
    </source>
</evidence>
<protein>
    <recommendedName>
        <fullName evidence="6">C1q domain-containing protein</fullName>
    </recommendedName>
</protein>
<dbReference type="OrthoDB" id="6154955at2759"/>
<feature type="coiled-coil region" evidence="4">
    <location>
        <begin position="153"/>
        <end position="215"/>
    </location>
</feature>
<dbReference type="PRINTS" id="PR00007">
    <property type="entry name" value="COMPLEMNTC1Q"/>
</dbReference>
<keyword evidence="2" id="KW-0964">Secreted</keyword>
<dbReference type="SMART" id="SM00110">
    <property type="entry name" value="C1Q"/>
    <property type="match status" value="1"/>
</dbReference>
<reference evidence="7" key="1">
    <citation type="submission" date="2025-08" db="UniProtKB">
        <authorList>
            <consortium name="Ensembl"/>
        </authorList>
    </citation>
    <scope>IDENTIFICATION</scope>
</reference>
<dbReference type="Ensembl" id="ENSDLAT00005053127.2">
    <property type="protein sequence ID" value="ENSDLAP00005049842.1"/>
    <property type="gene ID" value="ENSDLAG00005021810.2"/>
</dbReference>
<dbReference type="InterPro" id="IPR008983">
    <property type="entry name" value="Tumour_necrosis_fac-like_dom"/>
</dbReference>
<dbReference type="Proteomes" id="UP000694389">
    <property type="component" value="Unassembled WGS sequence"/>
</dbReference>
<feature type="chain" id="PRO_5034665508" description="C1q domain-containing protein" evidence="5">
    <location>
        <begin position="21"/>
        <end position="350"/>
    </location>
</feature>
<keyword evidence="4" id="KW-0175">Coiled coil</keyword>
<proteinExistence type="predicted"/>
<gene>
    <name evidence="7" type="primary">LOC127369388</name>
</gene>
<evidence type="ECO:0000256" key="1">
    <source>
        <dbReference type="ARBA" id="ARBA00004613"/>
    </source>
</evidence>
<dbReference type="SUPFAM" id="SSF49842">
    <property type="entry name" value="TNF-like"/>
    <property type="match status" value="1"/>
</dbReference>